<proteinExistence type="inferred from homology"/>
<reference evidence="15 16" key="2">
    <citation type="journal article" date="2014" name="FEMS Microbiol. Lett.">
        <title>Draft genomic DNA sequence of the facultatively methylotrophic bacterium Acidomonas methanolica type strain MB58.</title>
        <authorList>
            <person name="Higashiura N."/>
            <person name="Hadano H."/>
            <person name="Hirakawa H."/>
            <person name="Matsutani M."/>
            <person name="Takabe S."/>
            <person name="Matsushita K."/>
            <person name="Azuma Y."/>
        </authorList>
    </citation>
    <scope>NUCLEOTIDE SEQUENCE [LARGE SCALE GENOMIC DNA]</scope>
    <source>
        <strain evidence="15 16">MB58</strain>
    </source>
</reference>
<dbReference type="InterPro" id="IPR036010">
    <property type="entry name" value="2Fe-2S_ferredoxin-like_sf"/>
</dbReference>
<dbReference type="Pfam" id="PF00111">
    <property type="entry name" value="Fer2"/>
    <property type="match status" value="1"/>
</dbReference>
<dbReference type="Gene3D" id="3.40.50.80">
    <property type="entry name" value="Nucleotide-binding domain of ferredoxin-NADP reductase (FNR) module"/>
    <property type="match status" value="1"/>
</dbReference>
<dbReference type="SUPFAM" id="SSF52343">
    <property type="entry name" value="Ferredoxin reductase-like, C-terminal NADP-linked domain"/>
    <property type="match status" value="1"/>
</dbReference>
<dbReference type="Pfam" id="PF00175">
    <property type="entry name" value="NAD_binding_1"/>
    <property type="match status" value="1"/>
</dbReference>
<dbReference type="Pfam" id="PF00487">
    <property type="entry name" value="FA_desaturase"/>
    <property type="match status" value="1"/>
</dbReference>
<evidence type="ECO:0000259" key="14">
    <source>
        <dbReference type="PROSITE" id="PS51384"/>
    </source>
</evidence>
<dbReference type="InterPro" id="IPR008333">
    <property type="entry name" value="Cbr1-like_FAD-bd_dom"/>
</dbReference>
<keyword evidence="4" id="KW-0997">Cell inner membrane</keyword>
<dbReference type="PROSITE" id="PS00197">
    <property type="entry name" value="2FE2S_FER_1"/>
    <property type="match status" value="1"/>
</dbReference>
<dbReference type="CDD" id="cd03512">
    <property type="entry name" value="Alkane-hydroxylase"/>
    <property type="match status" value="1"/>
</dbReference>
<keyword evidence="3" id="KW-1003">Cell membrane</keyword>
<dbReference type="PROSITE" id="PS51384">
    <property type="entry name" value="FAD_FR"/>
    <property type="match status" value="1"/>
</dbReference>
<keyword evidence="11 12" id="KW-0472">Membrane</keyword>
<dbReference type="InterPro" id="IPR017927">
    <property type="entry name" value="FAD-bd_FR_type"/>
</dbReference>
<dbReference type="CDD" id="cd00207">
    <property type="entry name" value="fer2"/>
    <property type="match status" value="1"/>
</dbReference>
<dbReference type="PRINTS" id="PR00410">
    <property type="entry name" value="PHEHYDRXLASE"/>
</dbReference>
<keyword evidence="5 12" id="KW-0812">Transmembrane</keyword>
<dbReference type="GO" id="GO:0046872">
    <property type="term" value="F:metal ion binding"/>
    <property type="evidence" value="ECO:0007669"/>
    <property type="project" value="UniProtKB-KW"/>
</dbReference>
<evidence type="ECO:0000256" key="12">
    <source>
        <dbReference type="SAM" id="Phobius"/>
    </source>
</evidence>
<dbReference type="GO" id="GO:0005886">
    <property type="term" value="C:plasma membrane"/>
    <property type="evidence" value="ECO:0007669"/>
    <property type="project" value="UniProtKB-SubCell"/>
</dbReference>
<keyword evidence="10" id="KW-0503">Monooxygenase</keyword>
<dbReference type="InterPro" id="IPR012675">
    <property type="entry name" value="Beta-grasp_dom_sf"/>
</dbReference>
<dbReference type="AlphaFoldDB" id="A0A023D8E0"/>
<comment type="caution">
    <text evidence="15">The sequence shown here is derived from an EMBL/GenBank/DDBJ whole genome shotgun (WGS) entry which is preliminary data.</text>
</comment>
<feature type="transmembrane region" description="Helical" evidence="12">
    <location>
        <begin position="468"/>
        <end position="489"/>
    </location>
</feature>
<accession>A0A023D8E0</accession>
<keyword evidence="7 12" id="KW-1133">Transmembrane helix</keyword>
<dbReference type="PANTHER" id="PTHR38674">
    <property type="entry name" value="ALKANE 1-MONOOXYGENASE 1"/>
    <property type="match status" value="1"/>
</dbReference>
<comment type="subcellular location">
    <subcellularLocation>
        <location evidence="1">Cell inner membrane</location>
        <topology evidence="1">Multi-pass membrane protein</topology>
    </subcellularLocation>
</comment>
<dbReference type="GO" id="GO:0051537">
    <property type="term" value="F:2 iron, 2 sulfur cluster binding"/>
    <property type="evidence" value="ECO:0007669"/>
    <property type="project" value="InterPro"/>
</dbReference>
<dbReference type="InterPro" id="IPR033885">
    <property type="entry name" value="AlkB/XylM"/>
</dbReference>
<evidence type="ECO:0000256" key="2">
    <source>
        <dbReference type="ARBA" id="ARBA00010823"/>
    </source>
</evidence>
<dbReference type="GO" id="GO:0004497">
    <property type="term" value="F:monooxygenase activity"/>
    <property type="evidence" value="ECO:0007669"/>
    <property type="project" value="UniProtKB-KW"/>
</dbReference>
<dbReference type="GO" id="GO:0006629">
    <property type="term" value="P:lipid metabolic process"/>
    <property type="evidence" value="ECO:0007669"/>
    <property type="project" value="InterPro"/>
</dbReference>
<evidence type="ECO:0000256" key="6">
    <source>
        <dbReference type="ARBA" id="ARBA00022723"/>
    </source>
</evidence>
<keyword evidence="16" id="KW-1185">Reference proteome</keyword>
<keyword evidence="9" id="KW-0408">Iron</keyword>
<feature type="transmembrane region" description="Helical" evidence="12">
    <location>
        <begin position="369"/>
        <end position="397"/>
    </location>
</feature>
<evidence type="ECO:0000256" key="9">
    <source>
        <dbReference type="ARBA" id="ARBA00023004"/>
    </source>
</evidence>
<feature type="transmembrane region" description="Helical" evidence="12">
    <location>
        <begin position="681"/>
        <end position="701"/>
    </location>
</feature>
<dbReference type="InterPro" id="IPR005804">
    <property type="entry name" value="FA_desaturase_dom"/>
</dbReference>
<evidence type="ECO:0000256" key="8">
    <source>
        <dbReference type="ARBA" id="ARBA00023002"/>
    </source>
</evidence>
<name>A0A023D8E0_ACIMT</name>
<dbReference type="RefSeq" id="WP_042061310.1">
    <property type="nucleotide sequence ID" value="NZ_BAND01000123.1"/>
</dbReference>
<dbReference type="Proteomes" id="UP000019760">
    <property type="component" value="Unassembled WGS sequence"/>
</dbReference>
<feature type="domain" description="2Fe-2S ferredoxin-type" evidence="13">
    <location>
        <begin position="11"/>
        <end position="99"/>
    </location>
</feature>
<comment type="similarity">
    <text evidence="2">Belongs to the fatty acid desaturase type 1 family. AlkB subfamily.</text>
</comment>
<dbReference type="Gene3D" id="3.10.20.30">
    <property type="match status" value="1"/>
</dbReference>
<evidence type="ECO:0000256" key="3">
    <source>
        <dbReference type="ARBA" id="ARBA00022475"/>
    </source>
</evidence>
<feature type="transmembrane region" description="Helical" evidence="12">
    <location>
        <begin position="417"/>
        <end position="437"/>
    </location>
</feature>
<dbReference type="OrthoDB" id="4759734at2"/>
<evidence type="ECO:0000256" key="4">
    <source>
        <dbReference type="ARBA" id="ARBA00022519"/>
    </source>
</evidence>
<evidence type="ECO:0000313" key="15">
    <source>
        <dbReference type="EMBL" id="GAJ30359.1"/>
    </source>
</evidence>
<dbReference type="PANTHER" id="PTHR38674:SF1">
    <property type="entry name" value="ALKANE 1-MONOOXYGENASE 1"/>
    <property type="match status" value="1"/>
</dbReference>
<dbReference type="SUPFAM" id="SSF54292">
    <property type="entry name" value="2Fe-2S ferredoxin-like"/>
    <property type="match status" value="1"/>
</dbReference>
<dbReference type="Gene3D" id="2.40.30.10">
    <property type="entry name" value="Translation factors"/>
    <property type="match status" value="1"/>
</dbReference>
<dbReference type="InterPro" id="IPR001041">
    <property type="entry name" value="2Fe-2S_ferredoxin-type"/>
</dbReference>
<reference evidence="16" key="1">
    <citation type="journal article" date="2014" name="FEMS Microbiol. Lett.">
        <title>Draft Genomic DNA Sequence of the Facultatively Methylotrophic Bacterium Acidomonas methanolica type strain MB58.</title>
        <authorList>
            <person name="Higashiura N."/>
            <person name="Hadano H."/>
            <person name="Hirakawa H."/>
            <person name="Matsutani M."/>
            <person name="Takabe S."/>
            <person name="Matsushita K."/>
            <person name="Azuma Y."/>
        </authorList>
    </citation>
    <scope>NUCLEOTIDE SEQUENCE [LARGE SCALE GENOMIC DNA]</scope>
    <source>
        <strain evidence="16">MB58</strain>
    </source>
</reference>
<dbReference type="InterPro" id="IPR017938">
    <property type="entry name" value="Riboflavin_synthase-like_b-brl"/>
</dbReference>
<evidence type="ECO:0000313" key="16">
    <source>
        <dbReference type="Proteomes" id="UP000019760"/>
    </source>
</evidence>
<gene>
    <name evidence="15" type="ORF">Amme_124_004</name>
</gene>
<sequence length="750" mass="81852">MLKFLGVTARHKATVNGRAISVEPGETLLQAALRQDIDFPYVCRVGGCGTCKCKLIDGRVREMTETGYLLTEDEIADGYILACQSTPRTDVAIEVDLKSALAGNVVRGHIVGKTALTHDISRIDVQLEAALDYRAGQFAELSLSSLPGVLRTYSFATPPSADNKTSFFIRRVPGGQFSTRAVDGDIVGEAVQLRGPGGAFWLRPGSEPVIMVAGGSGLAPILAMLKDAKARGETRPVTLLFGAREERDLYALDELAVLERDWPAFTFVPVLSAVAEGDAWAGERGMVTDYIGKYCGAAGAAYLCGPPGMVDAASSRLRTQGLVDEAIFADRFVERVALKDTGFTGGVVDAERSPAHWSDYLKYFMFHGIALVAIACFLLGGAAIPIGLTAILAFYVLGDAVSGDDTSVPRFDRPGVLTIQLWLALPLLATIMFCAVWSASSNDPLGFGDLIGRVTGYDIVAARRSTTLFDHVAGIGLAGLMIGIIGTITAHELTHRTWDPISMFVGRVLLAFSIDTAFAIEHVYGHHRYVSTAHDPATAPRGRNVYAHIVISTIRGNMSAWQIECERLRRKHLSIYSWHNAYLRGQFMSVVLLAIAAAMGGWTGATYFLLCALVGKALLEIVNYMEHYGMVRLPDQPVQPRHSWNTNKRISSWSMFNLTRHSHHHAQGEVPYQDLMPFPDAPMMVGGYLSTLLLTLVPPLWHHLMTPKVMAWDRDHASPEERILAQEANRRSGMTAFRRYDPLHRAAPGK</sequence>
<keyword evidence="6" id="KW-0479">Metal-binding</keyword>
<dbReference type="EMBL" id="BAND01000123">
    <property type="protein sequence ID" value="GAJ30359.1"/>
    <property type="molecule type" value="Genomic_DNA"/>
</dbReference>
<dbReference type="InterPro" id="IPR006058">
    <property type="entry name" value="2Fe2S_fd_BS"/>
</dbReference>
<dbReference type="PROSITE" id="PS51085">
    <property type="entry name" value="2FE2S_FER_2"/>
    <property type="match status" value="1"/>
</dbReference>
<evidence type="ECO:0000259" key="13">
    <source>
        <dbReference type="PROSITE" id="PS51085"/>
    </source>
</evidence>
<dbReference type="SUPFAM" id="SSF63380">
    <property type="entry name" value="Riboflavin synthase domain-like"/>
    <property type="match status" value="1"/>
</dbReference>
<keyword evidence="8" id="KW-0560">Oxidoreductase</keyword>
<feature type="domain" description="FAD-binding FR-type" evidence="14">
    <location>
        <begin position="103"/>
        <end position="203"/>
    </location>
</feature>
<protein>
    <submittedName>
        <fullName evidence="15">Oxidoreductase FAD/NAD(P)-binding subunit</fullName>
    </submittedName>
</protein>
<evidence type="ECO:0000256" key="11">
    <source>
        <dbReference type="ARBA" id="ARBA00023136"/>
    </source>
</evidence>
<dbReference type="InterPro" id="IPR001433">
    <property type="entry name" value="OxRdtase_FAD/NAD-bd"/>
</dbReference>
<evidence type="ECO:0000256" key="10">
    <source>
        <dbReference type="ARBA" id="ARBA00023033"/>
    </source>
</evidence>
<organism evidence="15 16">
    <name type="scientific">Acidomonas methanolica NBRC 104435</name>
    <dbReference type="NCBI Taxonomy" id="1231351"/>
    <lineage>
        <taxon>Bacteria</taxon>
        <taxon>Pseudomonadati</taxon>
        <taxon>Pseudomonadota</taxon>
        <taxon>Alphaproteobacteria</taxon>
        <taxon>Acetobacterales</taxon>
        <taxon>Acetobacteraceae</taxon>
        <taxon>Acidomonas</taxon>
    </lineage>
</organism>
<dbReference type="Pfam" id="PF00970">
    <property type="entry name" value="FAD_binding_6"/>
    <property type="match status" value="1"/>
</dbReference>
<dbReference type="InterPro" id="IPR039261">
    <property type="entry name" value="FNR_nucleotide-bd"/>
</dbReference>
<feature type="transmembrane region" description="Helical" evidence="12">
    <location>
        <begin position="590"/>
        <end position="615"/>
    </location>
</feature>
<evidence type="ECO:0000256" key="7">
    <source>
        <dbReference type="ARBA" id="ARBA00022989"/>
    </source>
</evidence>
<evidence type="ECO:0000256" key="5">
    <source>
        <dbReference type="ARBA" id="ARBA00022692"/>
    </source>
</evidence>
<evidence type="ECO:0000256" key="1">
    <source>
        <dbReference type="ARBA" id="ARBA00004429"/>
    </source>
</evidence>